<protein>
    <submittedName>
        <fullName evidence="2">PLD-like domain-containing protein</fullName>
    </submittedName>
</protein>
<dbReference type="GO" id="GO:0003824">
    <property type="term" value="F:catalytic activity"/>
    <property type="evidence" value="ECO:0007669"/>
    <property type="project" value="InterPro"/>
</dbReference>
<dbReference type="Pfam" id="PF13091">
    <property type="entry name" value="PLDc_2"/>
    <property type="match status" value="1"/>
</dbReference>
<gene>
    <name evidence="2" type="ORF">SAMN05216272_106343</name>
</gene>
<dbReference type="InterPro" id="IPR025202">
    <property type="entry name" value="PLD-like_dom"/>
</dbReference>
<feature type="domain" description="PLD phosphodiesterase" evidence="1">
    <location>
        <begin position="81"/>
        <end position="108"/>
    </location>
</feature>
<dbReference type="Gene3D" id="3.30.870.10">
    <property type="entry name" value="Endonuclease Chain A"/>
    <property type="match status" value="1"/>
</dbReference>
<dbReference type="GO" id="GO:0006793">
    <property type="term" value="P:phosphorus metabolic process"/>
    <property type="evidence" value="ECO:0007669"/>
    <property type="project" value="UniProtKB-ARBA"/>
</dbReference>
<dbReference type="Proteomes" id="UP000199636">
    <property type="component" value="Unassembled WGS sequence"/>
</dbReference>
<dbReference type="RefSeq" id="WP_090263978.1">
    <property type="nucleotide sequence ID" value="NZ_FNDS01000006.1"/>
</dbReference>
<dbReference type="InterPro" id="IPR001736">
    <property type="entry name" value="PLipase_D/transphosphatidylase"/>
</dbReference>
<dbReference type="SUPFAM" id="SSF56024">
    <property type="entry name" value="Phospholipase D/nuclease"/>
    <property type="match status" value="1"/>
</dbReference>
<sequence length="316" mass="35904">MQILDNQNDLAGFLGQQRDKNITVVSAFAAGTEALVDRLRAQGNRLDIVVGTINSFTSPDFIEHCTSEAGDDLSFAVDFRNQKSIHWKLYLIEPDLVILGSANFTEIGVSLSRDNAVVLQDAVLYAGYQARIAALKASEGVLSSSQSEAFDEALEEYRYSHRRMQAGLARTAQYLDGESWLGEESNQSIPLFTWYSDHSEDSESIAERHLRDSSNGVAWDDVREFFTYECAEGALPYEEGDVVLTARCNGTNIAFYTFDRILYRDGTYYIYSYRKKRYSVPFKLEDAKESLKEAIPRWYEEGRTEINRADILRFMI</sequence>
<dbReference type="OrthoDB" id="6790784at2"/>
<organism evidence="2 3">
    <name type="scientific">Pseudomonas panipatensis</name>
    <dbReference type="NCBI Taxonomy" id="428992"/>
    <lineage>
        <taxon>Bacteria</taxon>
        <taxon>Pseudomonadati</taxon>
        <taxon>Pseudomonadota</taxon>
        <taxon>Gammaproteobacteria</taxon>
        <taxon>Pseudomonadales</taxon>
        <taxon>Pseudomonadaceae</taxon>
        <taxon>Pseudomonas</taxon>
    </lineage>
</organism>
<evidence type="ECO:0000259" key="1">
    <source>
        <dbReference type="PROSITE" id="PS50035"/>
    </source>
</evidence>
<dbReference type="PROSITE" id="PS50035">
    <property type="entry name" value="PLD"/>
    <property type="match status" value="1"/>
</dbReference>
<dbReference type="CDD" id="cd09117">
    <property type="entry name" value="PLDc_Bfil_DEXD_like"/>
    <property type="match status" value="1"/>
</dbReference>
<reference evidence="3" key="1">
    <citation type="submission" date="2016-10" db="EMBL/GenBank/DDBJ databases">
        <authorList>
            <person name="Varghese N."/>
            <person name="Submissions S."/>
        </authorList>
    </citation>
    <scope>NUCLEOTIDE SEQUENCE [LARGE SCALE GENOMIC DNA]</scope>
    <source>
        <strain evidence="3">CCM 7469</strain>
    </source>
</reference>
<name>A0A1G8IMI7_9PSED</name>
<dbReference type="STRING" id="428992.SAMN05216272_106343"/>
<keyword evidence="3" id="KW-1185">Reference proteome</keyword>
<evidence type="ECO:0000313" key="3">
    <source>
        <dbReference type="Proteomes" id="UP000199636"/>
    </source>
</evidence>
<dbReference type="AlphaFoldDB" id="A0A1G8IMI7"/>
<dbReference type="EMBL" id="FNDS01000006">
    <property type="protein sequence ID" value="SDI20011.1"/>
    <property type="molecule type" value="Genomic_DNA"/>
</dbReference>
<proteinExistence type="predicted"/>
<evidence type="ECO:0000313" key="2">
    <source>
        <dbReference type="EMBL" id="SDI20011.1"/>
    </source>
</evidence>
<accession>A0A1G8IMI7</accession>